<evidence type="ECO:0000313" key="2">
    <source>
        <dbReference type="EMBL" id="PIO15683.1"/>
    </source>
</evidence>
<feature type="compositionally biased region" description="Basic and acidic residues" evidence="1">
    <location>
        <begin position="233"/>
        <end position="258"/>
    </location>
</feature>
<dbReference type="Gene3D" id="1.10.8.60">
    <property type="match status" value="1"/>
</dbReference>
<feature type="region of interest" description="Disordered" evidence="1">
    <location>
        <begin position="228"/>
        <end position="266"/>
    </location>
</feature>
<dbReference type="AlphaFoldDB" id="A0A2G9QKT0"/>
<dbReference type="Proteomes" id="UP000228934">
    <property type="component" value="Unassembled WGS sequence"/>
</dbReference>
<keyword evidence="3" id="KW-1185">Reference proteome</keyword>
<reference evidence="3" key="1">
    <citation type="journal article" date="2017" name="Nat. Commun.">
        <title>The North American bullfrog draft genome provides insight into hormonal regulation of long noncoding RNA.</title>
        <authorList>
            <person name="Hammond S.A."/>
            <person name="Warren R.L."/>
            <person name="Vandervalk B.P."/>
            <person name="Kucuk E."/>
            <person name="Khan H."/>
            <person name="Gibb E.A."/>
            <person name="Pandoh P."/>
            <person name="Kirk H."/>
            <person name="Zhao Y."/>
            <person name="Jones M."/>
            <person name="Mungall A.J."/>
            <person name="Coope R."/>
            <person name="Pleasance S."/>
            <person name="Moore R.A."/>
            <person name="Holt R.A."/>
            <person name="Round J.M."/>
            <person name="Ohora S."/>
            <person name="Walle B.V."/>
            <person name="Veldhoen N."/>
            <person name="Helbing C.C."/>
            <person name="Birol I."/>
        </authorList>
    </citation>
    <scope>NUCLEOTIDE SEQUENCE [LARGE SCALE GENOMIC DNA]</scope>
</reference>
<evidence type="ECO:0000256" key="1">
    <source>
        <dbReference type="SAM" id="MobiDB-lite"/>
    </source>
</evidence>
<dbReference type="GO" id="GO:0003677">
    <property type="term" value="F:DNA binding"/>
    <property type="evidence" value="ECO:0007669"/>
    <property type="project" value="TreeGrafter"/>
</dbReference>
<name>A0A2G9QKT0_AQUCT</name>
<dbReference type="GO" id="GO:0005634">
    <property type="term" value="C:nucleus"/>
    <property type="evidence" value="ECO:0007669"/>
    <property type="project" value="TreeGrafter"/>
</dbReference>
<proteinExistence type="predicted"/>
<evidence type="ECO:0000313" key="3">
    <source>
        <dbReference type="Proteomes" id="UP000228934"/>
    </source>
</evidence>
<dbReference type="PANTHER" id="PTHR23389:SF21">
    <property type="entry name" value="ATPASE FAMILY AAA DOMAIN-CONTAINING PROTEIN 5"/>
    <property type="match status" value="1"/>
</dbReference>
<accession>A0A2G9QKT0</accession>
<dbReference type="OrthoDB" id="9996895at2759"/>
<organism evidence="2 3">
    <name type="scientific">Aquarana catesbeiana</name>
    <name type="common">American bullfrog</name>
    <name type="synonym">Rana catesbeiana</name>
    <dbReference type="NCBI Taxonomy" id="8400"/>
    <lineage>
        <taxon>Eukaryota</taxon>
        <taxon>Metazoa</taxon>
        <taxon>Chordata</taxon>
        <taxon>Craniata</taxon>
        <taxon>Vertebrata</taxon>
        <taxon>Euteleostomi</taxon>
        <taxon>Amphibia</taxon>
        <taxon>Batrachia</taxon>
        <taxon>Anura</taxon>
        <taxon>Neobatrachia</taxon>
        <taxon>Ranoidea</taxon>
        <taxon>Ranidae</taxon>
        <taxon>Aquarana</taxon>
    </lineage>
</organism>
<dbReference type="PANTHER" id="PTHR23389">
    <property type="entry name" value="CHROMOSOME TRANSMISSION FIDELITY FACTOR 18"/>
    <property type="match status" value="1"/>
</dbReference>
<gene>
    <name evidence="2" type="ORF">AB205_0038590</name>
</gene>
<dbReference type="GO" id="GO:0061860">
    <property type="term" value="F:DNA clamp unloader activity"/>
    <property type="evidence" value="ECO:0007669"/>
    <property type="project" value="TreeGrafter"/>
</dbReference>
<sequence length="405" mass="44882">MSIGDFTSCSVSLALQQFPDRVNVASYLQVLCLAENLRMDTKDLMTLLTANTCDIRQSVLQLQFWARSGGGRLRDKELPPPAGIQRGGVSAAEEDAGKRYHNSALEINPKELPGCNFGCAENLMGLSNVIPPTEGLLPFLKGKISKPEESGRIIQLLSEFQSRNKDFISTNLEYLLPLPLRVREPQVPAPCEVIEPAPPTEDDNIKMSSQMKRRRKLVLLNDSDLFDNESNSLDEKPPDKNIDEAAEESRPNKDEESGRAASHRAPIRRTLTGAELKSSSLVFTCLDSLATFADNLSYLDCCTCLAAGQEEACNLNWTESRLRHGLCDSLRIEMGDGMIAQSAGEIRAHIEGLAFHKCSSHLTKALDTSLEKCRQLGRDPTEELTIHVSKSREEVYFGHPFTFTK</sequence>
<dbReference type="EMBL" id="KV975239">
    <property type="protein sequence ID" value="PIO15683.1"/>
    <property type="molecule type" value="Genomic_DNA"/>
</dbReference>
<protein>
    <submittedName>
        <fullName evidence="2">Uncharacterized protein</fullName>
    </submittedName>
</protein>